<dbReference type="SUPFAM" id="SSF56112">
    <property type="entry name" value="Protein kinase-like (PK-like)"/>
    <property type="match status" value="1"/>
</dbReference>
<dbReference type="CDD" id="cd00192">
    <property type="entry name" value="PTKc"/>
    <property type="match status" value="1"/>
</dbReference>
<reference evidence="11" key="1">
    <citation type="submission" date="2022-11" db="EMBL/GenBank/DDBJ databases">
        <authorList>
            <person name="Kikuchi T."/>
        </authorList>
    </citation>
    <scope>NUCLEOTIDE SEQUENCE</scope>
    <source>
        <strain evidence="11">PS1010</strain>
    </source>
</reference>
<dbReference type="InterPro" id="IPR017441">
    <property type="entry name" value="Protein_kinase_ATP_BS"/>
</dbReference>
<dbReference type="InterPro" id="IPR011009">
    <property type="entry name" value="Kinase-like_dom_sf"/>
</dbReference>
<dbReference type="InterPro" id="IPR008266">
    <property type="entry name" value="Tyr_kinase_AS"/>
</dbReference>
<dbReference type="SUPFAM" id="SSF55550">
    <property type="entry name" value="SH2 domain"/>
    <property type="match status" value="1"/>
</dbReference>
<keyword evidence="4 7" id="KW-0067">ATP-binding</keyword>
<keyword evidence="12" id="KW-1185">Reference proteome</keyword>
<feature type="binding site" evidence="7">
    <location>
        <position position="150"/>
    </location>
    <ligand>
        <name>ATP</name>
        <dbReference type="ChEBI" id="CHEBI:30616"/>
    </ligand>
</feature>
<feature type="domain" description="Protein kinase" evidence="10">
    <location>
        <begin position="120"/>
        <end position="378"/>
    </location>
</feature>
<dbReference type="SMART" id="SM00252">
    <property type="entry name" value="SH2"/>
    <property type="match status" value="1"/>
</dbReference>
<dbReference type="Proteomes" id="UP001152747">
    <property type="component" value="Unassembled WGS sequence"/>
</dbReference>
<name>A0A9P1IBM6_9PELO</name>
<protein>
    <recommendedName>
        <fullName evidence="8">Tyrosine-protein kinase</fullName>
        <ecNumber evidence="8">2.7.10.2</ecNumber>
    </recommendedName>
</protein>
<feature type="region of interest" description="Disordered" evidence="9">
    <location>
        <begin position="355"/>
        <end position="397"/>
    </location>
</feature>
<comment type="similarity">
    <text evidence="8">Belongs to the protein kinase superfamily. Tyr protein kinase family.</text>
</comment>
<dbReference type="FunFam" id="1.10.510.10:FF:000974">
    <property type="entry name" value="Tyrosine-protein kinase"/>
    <property type="match status" value="1"/>
</dbReference>
<evidence type="ECO:0000256" key="4">
    <source>
        <dbReference type="ARBA" id="ARBA00022840"/>
    </source>
</evidence>
<dbReference type="PROSITE" id="PS50011">
    <property type="entry name" value="PROTEIN_KINASE_DOM"/>
    <property type="match status" value="1"/>
</dbReference>
<dbReference type="GO" id="GO:0005524">
    <property type="term" value="F:ATP binding"/>
    <property type="evidence" value="ECO:0007669"/>
    <property type="project" value="UniProtKB-UniRule"/>
</dbReference>
<dbReference type="PROSITE" id="PS00107">
    <property type="entry name" value="PROTEIN_KINASE_ATP"/>
    <property type="match status" value="1"/>
</dbReference>
<dbReference type="InterPro" id="IPR001245">
    <property type="entry name" value="Ser-Thr/Tyr_kinase_cat_dom"/>
</dbReference>
<dbReference type="FunFam" id="3.30.505.10:FF:000097">
    <property type="entry name" value="Tyrosine-protein kinase"/>
    <property type="match status" value="1"/>
</dbReference>
<evidence type="ECO:0000256" key="7">
    <source>
        <dbReference type="PROSITE-ProRule" id="PRU10141"/>
    </source>
</evidence>
<dbReference type="Gene3D" id="1.10.510.10">
    <property type="entry name" value="Transferase(Phosphotransferase) domain 1"/>
    <property type="match status" value="1"/>
</dbReference>
<sequence length="397" mass="45658">MAPAEKVAEEDVVLPYFHGALMDQDSDQLLVNEGDYMIVTKMLSEMNKNVYYLAVRTKKGIRRYEIKRTANNAKLMTKTAPNIGKLIDSLKVEPIEVKGEKILLKRAIPKGKFQLMHRDVNFKKKIGSGAYGTVYRGRLVKSNTIIAVKKLDTEGTDEEGLAEMMKEARVMQLYDHPNIVKFYGFILDDIPYLLVLEYCNGGSVEDRLRDRPNKTTVQNRIDMVVQASCGLEYLHKKNCIHRDIATRNCLIHLGTVKMADFGMCRATSVYKVDLSKPLNVRWLAPEVWEIGETRFNTDIYAFGVMIWEMFENPYKSPYSEWKAYTVKQKVRAGYRMPPHPTMPAELAEIMEEAWNHKPEKRPNAEKLREKLEDMRGALDAGTPQKYDKTDKSTIKDE</sequence>
<dbReference type="PROSITE" id="PS00109">
    <property type="entry name" value="PROTEIN_KINASE_TYR"/>
    <property type="match status" value="1"/>
</dbReference>
<dbReference type="InterPro" id="IPR050198">
    <property type="entry name" value="Non-receptor_tyrosine_kinases"/>
</dbReference>
<dbReference type="SMART" id="SM00219">
    <property type="entry name" value="TyrKc"/>
    <property type="match status" value="1"/>
</dbReference>
<keyword evidence="5 8" id="KW-0829">Tyrosine-protein kinase</keyword>
<dbReference type="AlphaFoldDB" id="A0A9P1IBM6"/>
<keyword evidence="2 7" id="KW-0547">Nucleotide-binding</keyword>
<evidence type="ECO:0000259" key="10">
    <source>
        <dbReference type="PROSITE" id="PS50011"/>
    </source>
</evidence>
<keyword evidence="1 8" id="KW-0808">Transferase</keyword>
<evidence type="ECO:0000256" key="9">
    <source>
        <dbReference type="SAM" id="MobiDB-lite"/>
    </source>
</evidence>
<evidence type="ECO:0000256" key="1">
    <source>
        <dbReference type="ARBA" id="ARBA00022679"/>
    </source>
</evidence>
<evidence type="ECO:0000313" key="11">
    <source>
        <dbReference type="EMBL" id="CAI5441873.1"/>
    </source>
</evidence>
<evidence type="ECO:0000256" key="3">
    <source>
        <dbReference type="ARBA" id="ARBA00022777"/>
    </source>
</evidence>
<dbReference type="EMBL" id="CANHGI010000002">
    <property type="protein sequence ID" value="CAI5441873.1"/>
    <property type="molecule type" value="Genomic_DNA"/>
</dbReference>
<dbReference type="Pfam" id="PF07714">
    <property type="entry name" value="PK_Tyr_Ser-Thr"/>
    <property type="match status" value="1"/>
</dbReference>
<dbReference type="EC" id="2.7.10.2" evidence="8"/>
<comment type="catalytic activity">
    <reaction evidence="6 8">
        <text>L-tyrosyl-[protein] + ATP = O-phospho-L-tyrosyl-[protein] + ADP + H(+)</text>
        <dbReference type="Rhea" id="RHEA:10596"/>
        <dbReference type="Rhea" id="RHEA-COMP:10136"/>
        <dbReference type="Rhea" id="RHEA-COMP:20101"/>
        <dbReference type="ChEBI" id="CHEBI:15378"/>
        <dbReference type="ChEBI" id="CHEBI:30616"/>
        <dbReference type="ChEBI" id="CHEBI:46858"/>
        <dbReference type="ChEBI" id="CHEBI:61978"/>
        <dbReference type="ChEBI" id="CHEBI:456216"/>
        <dbReference type="EC" id="2.7.10.2"/>
    </reaction>
</comment>
<evidence type="ECO:0000256" key="2">
    <source>
        <dbReference type="ARBA" id="ARBA00022741"/>
    </source>
</evidence>
<feature type="compositionally biased region" description="Basic and acidic residues" evidence="9">
    <location>
        <begin position="385"/>
        <end position="397"/>
    </location>
</feature>
<evidence type="ECO:0000313" key="12">
    <source>
        <dbReference type="Proteomes" id="UP001152747"/>
    </source>
</evidence>
<dbReference type="InterPro" id="IPR020635">
    <property type="entry name" value="Tyr_kinase_cat_dom"/>
</dbReference>
<accession>A0A9P1IBM6</accession>
<proteinExistence type="inferred from homology"/>
<dbReference type="PRINTS" id="PR00109">
    <property type="entry name" value="TYRKINASE"/>
</dbReference>
<dbReference type="Gene3D" id="3.30.505.10">
    <property type="entry name" value="SH2 domain"/>
    <property type="match status" value="1"/>
</dbReference>
<dbReference type="InterPro" id="IPR000719">
    <property type="entry name" value="Prot_kinase_dom"/>
</dbReference>
<gene>
    <name evidence="11" type="ORF">CAMP_LOCUS4510</name>
</gene>
<feature type="compositionally biased region" description="Basic and acidic residues" evidence="9">
    <location>
        <begin position="355"/>
        <end position="376"/>
    </location>
</feature>
<dbReference type="GO" id="GO:0004715">
    <property type="term" value="F:non-membrane spanning protein tyrosine kinase activity"/>
    <property type="evidence" value="ECO:0007669"/>
    <property type="project" value="UniProtKB-EC"/>
</dbReference>
<dbReference type="PANTHER" id="PTHR24418">
    <property type="entry name" value="TYROSINE-PROTEIN KINASE"/>
    <property type="match status" value="1"/>
</dbReference>
<evidence type="ECO:0000256" key="5">
    <source>
        <dbReference type="ARBA" id="ARBA00023137"/>
    </source>
</evidence>
<dbReference type="InterPro" id="IPR000980">
    <property type="entry name" value="SH2"/>
</dbReference>
<evidence type="ECO:0000256" key="6">
    <source>
        <dbReference type="ARBA" id="ARBA00051245"/>
    </source>
</evidence>
<keyword evidence="3 8" id="KW-0418">Kinase</keyword>
<organism evidence="11 12">
    <name type="scientific">Caenorhabditis angaria</name>
    <dbReference type="NCBI Taxonomy" id="860376"/>
    <lineage>
        <taxon>Eukaryota</taxon>
        <taxon>Metazoa</taxon>
        <taxon>Ecdysozoa</taxon>
        <taxon>Nematoda</taxon>
        <taxon>Chromadorea</taxon>
        <taxon>Rhabditida</taxon>
        <taxon>Rhabditina</taxon>
        <taxon>Rhabditomorpha</taxon>
        <taxon>Rhabditoidea</taxon>
        <taxon>Rhabditidae</taxon>
        <taxon>Peloderinae</taxon>
        <taxon>Caenorhabditis</taxon>
    </lineage>
</organism>
<dbReference type="OrthoDB" id="3256376at2759"/>
<comment type="caution">
    <text evidence="11">The sequence shown here is derived from an EMBL/GenBank/DDBJ whole genome shotgun (WGS) entry which is preliminary data.</text>
</comment>
<evidence type="ECO:0000256" key="8">
    <source>
        <dbReference type="RuleBase" id="RU362096"/>
    </source>
</evidence>
<dbReference type="InterPro" id="IPR036860">
    <property type="entry name" value="SH2_dom_sf"/>
</dbReference>